<keyword evidence="10" id="KW-1185">Reference proteome</keyword>
<dbReference type="Pfam" id="PF02721">
    <property type="entry name" value="DUF223"/>
    <property type="match status" value="1"/>
</dbReference>
<accession>A0ABQ8BX80</accession>
<feature type="domain" description="Replication factor A C-terminal" evidence="8">
    <location>
        <begin position="698"/>
        <end position="815"/>
    </location>
</feature>
<dbReference type="Proteomes" id="UP000824890">
    <property type="component" value="Unassembled WGS sequence"/>
</dbReference>
<feature type="domain" description="Replication factor A C-terminal" evidence="8">
    <location>
        <begin position="195"/>
        <end position="317"/>
    </location>
</feature>
<dbReference type="SUPFAM" id="SSF50249">
    <property type="entry name" value="Nucleic acid-binding proteins"/>
    <property type="match status" value="3"/>
</dbReference>
<evidence type="ECO:0000256" key="1">
    <source>
        <dbReference type="ARBA" id="ARBA00005690"/>
    </source>
</evidence>
<keyword evidence="3" id="KW-0863">Zinc-finger</keyword>
<evidence type="ECO:0000256" key="2">
    <source>
        <dbReference type="ARBA" id="ARBA00022723"/>
    </source>
</evidence>
<dbReference type="InterPro" id="IPR047192">
    <property type="entry name" value="Euk_RPA1_DBD_C"/>
</dbReference>
<dbReference type="InterPro" id="IPR013955">
    <property type="entry name" value="Rep_factor-A_C"/>
</dbReference>
<comment type="similarity">
    <text evidence="1">Belongs to the replication factor A protein 1 family.</text>
</comment>
<feature type="domain" description="Replication protein A 70 kDa DNA-binding subunit B/D first OB fold" evidence="7">
    <location>
        <begin position="423"/>
        <end position="524"/>
    </location>
</feature>
<evidence type="ECO:0000313" key="9">
    <source>
        <dbReference type="EMBL" id="KAH0909410.1"/>
    </source>
</evidence>
<dbReference type="Gene3D" id="2.40.50.140">
    <property type="entry name" value="Nucleic acid-binding proteins"/>
    <property type="match status" value="5"/>
</dbReference>
<keyword evidence="5" id="KW-0238">DNA-binding</keyword>
<evidence type="ECO:0008006" key="11">
    <source>
        <dbReference type="Google" id="ProtNLM"/>
    </source>
</evidence>
<dbReference type="InterPro" id="IPR012340">
    <property type="entry name" value="NA-bd_OB-fold"/>
</dbReference>
<evidence type="ECO:0000256" key="6">
    <source>
        <dbReference type="SAM" id="MobiDB-lite"/>
    </source>
</evidence>
<evidence type="ECO:0000256" key="5">
    <source>
        <dbReference type="ARBA" id="ARBA00023125"/>
    </source>
</evidence>
<dbReference type="PANTHER" id="PTHR47165">
    <property type="entry name" value="OS03G0429900 PROTEIN"/>
    <property type="match status" value="1"/>
</dbReference>
<feature type="compositionally biased region" description="Low complexity" evidence="6">
    <location>
        <begin position="854"/>
        <end position="867"/>
    </location>
</feature>
<feature type="region of interest" description="Disordered" evidence="6">
    <location>
        <begin position="854"/>
        <end position="878"/>
    </location>
</feature>
<dbReference type="CDD" id="cd04476">
    <property type="entry name" value="RPA1_DBD_C"/>
    <property type="match status" value="2"/>
</dbReference>
<protein>
    <recommendedName>
        <fullName evidence="11">Replication factor A C-terminal domain-containing protein</fullName>
    </recommendedName>
</protein>
<organism evidence="9 10">
    <name type="scientific">Brassica napus</name>
    <name type="common">Rape</name>
    <dbReference type="NCBI Taxonomy" id="3708"/>
    <lineage>
        <taxon>Eukaryota</taxon>
        <taxon>Viridiplantae</taxon>
        <taxon>Streptophyta</taxon>
        <taxon>Embryophyta</taxon>
        <taxon>Tracheophyta</taxon>
        <taxon>Spermatophyta</taxon>
        <taxon>Magnoliopsida</taxon>
        <taxon>eudicotyledons</taxon>
        <taxon>Gunneridae</taxon>
        <taxon>Pentapetalae</taxon>
        <taxon>rosids</taxon>
        <taxon>malvids</taxon>
        <taxon>Brassicales</taxon>
        <taxon>Brassicaceae</taxon>
        <taxon>Brassiceae</taxon>
        <taxon>Brassica</taxon>
    </lineage>
</organism>
<dbReference type="InterPro" id="IPR003871">
    <property type="entry name" value="RFA1B/D_OB_1st"/>
</dbReference>
<evidence type="ECO:0000259" key="8">
    <source>
        <dbReference type="Pfam" id="PF08646"/>
    </source>
</evidence>
<sequence length="878" mass="97120">MASSGVVLAHSAFDGLRLGRSAQFVVGRLLRFWDSKNIKKQGEFMGITLLLLDEKSVQGSDLKDATVTTRVVVRFVIEPRVVVSLSLWDDAAANFRGLINSGDRTQSVMVVTTVNPKIFGGNLYLNSTPATQFYFDPELQAIAEFTTSLEAPLGEAFPCIDTKKGIKKKEAVSIRELHKFISDSDEQTQEADFICKGRVVEVMQQNGWSYVSCTGCSRKLEKFGTSLRCTRCINPNITGVIKYRVELLVDDGNDNATFVVFDREMLKLTKQDAAGLTLAEINGGGNEELPQCLKDLAGKDFVFQIRVTPFNFTPSHRTFTVSAILDNITPETFKTNEAQVESGEPSASASVKGAVEGNAPNPPGCGVNEIGRKRPRFNGYTYFPLILAISLLAKFSKQTPQPALEMSSSHALGSEQPLHHSTFADLQLGISSQSILARLLRYWDSPNVDNPSESMGITLLFLDEKDSMLSGFIPANQADDYRSSLQEGDVYEVAHFEVERCPHLYKLTENTFVIRFIAQTTLVKSISNGPVISLQKFMLRKHDHLQILANTNLELPDVVGQIQSVKGYGLTDPQVISPLLIRFLIEPTVEVYLSLWDDAAATFKGILNSEVRVHTVMVVTTVNPTKIGDKLYLNSTPATKLFFCSNLPPITEFTSRLRTAVGEEIPSYHDKTWINDTQLSSIGDLNMFLSNTTDQVPYFICKARIVEILTKNGWFYVSCTRCNKKIENSAASLRCNQCLISNVTGVVRYCVELLVDDGNNYATFVVFDKEMLKLTNQDAATLFLDQVNRGVNENLPQCIADLGGQEFLFHVRVTPSNPTPINRTFTVAAVSHTINPENPKINEHACVDVKCEEASTSASASKTSTAEVKQGGRKHPRD</sequence>
<feature type="compositionally biased region" description="Polar residues" evidence="6">
    <location>
        <begin position="338"/>
        <end position="349"/>
    </location>
</feature>
<keyword evidence="2" id="KW-0479">Metal-binding</keyword>
<comment type="caution">
    <text evidence="9">The sequence shown here is derived from an EMBL/GenBank/DDBJ whole genome shotgun (WGS) entry which is preliminary data.</text>
</comment>
<reference evidence="9 10" key="1">
    <citation type="submission" date="2021-05" db="EMBL/GenBank/DDBJ databases">
        <title>Genome Assembly of Synthetic Allotetraploid Brassica napus Reveals Homoeologous Exchanges between Subgenomes.</title>
        <authorList>
            <person name="Davis J.T."/>
        </authorList>
    </citation>
    <scope>NUCLEOTIDE SEQUENCE [LARGE SCALE GENOMIC DNA]</scope>
    <source>
        <strain evidence="10">cv. Da-Ae</strain>
        <tissue evidence="9">Seedling</tissue>
    </source>
</reference>
<evidence type="ECO:0000313" key="10">
    <source>
        <dbReference type="Proteomes" id="UP000824890"/>
    </source>
</evidence>
<evidence type="ECO:0000256" key="4">
    <source>
        <dbReference type="ARBA" id="ARBA00022833"/>
    </source>
</evidence>
<proteinExistence type="inferred from homology"/>
<evidence type="ECO:0000256" key="3">
    <source>
        <dbReference type="ARBA" id="ARBA00022771"/>
    </source>
</evidence>
<feature type="region of interest" description="Disordered" evidence="6">
    <location>
        <begin position="338"/>
        <end position="360"/>
    </location>
</feature>
<evidence type="ECO:0000259" key="7">
    <source>
        <dbReference type="Pfam" id="PF02721"/>
    </source>
</evidence>
<dbReference type="Pfam" id="PF08646">
    <property type="entry name" value="Rep_fac-A_C"/>
    <property type="match status" value="2"/>
</dbReference>
<name>A0ABQ8BX80_BRANA</name>
<dbReference type="PANTHER" id="PTHR47165:SF4">
    <property type="entry name" value="OS03G0429900 PROTEIN"/>
    <property type="match status" value="1"/>
</dbReference>
<dbReference type="CDD" id="cd04480">
    <property type="entry name" value="RPA1_DBD_A_like"/>
    <property type="match status" value="1"/>
</dbReference>
<gene>
    <name evidence="9" type="ORF">HID58_032731</name>
</gene>
<keyword evidence="4" id="KW-0862">Zinc</keyword>
<dbReference type="EMBL" id="JAGKQM010000009">
    <property type="protein sequence ID" value="KAH0909410.1"/>
    <property type="molecule type" value="Genomic_DNA"/>
</dbReference>